<dbReference type="OrthoDB" id="6613640at2759"/>
<dbReference type="Pfam" id="PF05733">
    <property type="entry name" value="Tenui_N"/>
    <property type="match status" value="1"/>
</dbReference>
<evidence type="ECO:0000256" key="1">
    <source>
        <dbReference type="SAM" id="MobiDB-lite"/>
    </source>
</evidence>
<proteinExistence type="predicted"/>
<reference evidence="4" key="1">
    <citation type="submission" date="2016-04" db="UniProtKB">
        <authorList>
            <consortium name="WormBaseParasite"/>
        </authorList>
    </citation>
    <scope>IDENTIFICATION</scope>
</reference>
<reference evidence="2 3" key="2">
    <citation type="submission" date="2018-10" db="EMBL/GenBank/DDBJ databases">
        <authorList>
            <consortium name="Pathogen Informatics"/>
        </authorList>
    </citation>
    <scope>NUCLEOTIDE SEQUENCE [LARGE SCALE GENOMIC DNA]</scope>
</reference>
<dbReference type="WBParaSite" id="EVEC_0000849601-mRNA-1">
    <property type="protein sequence ID" value="EVEC_0000849601-mRNA-1"/>
    <property type="gene ID" value="EVEC_0000849601"/>
</dbReference>
<feature type="region of interest" description="Disordered" evidence="1">
    <location>
        <begin position="26"/>
        <end position="59"/>
    </location>
</feature>
<dbReference type="InterPro" id="IPR009522">
    <property type="entry name" value="Capsid_Phlebovir/Tenuivir"/>
</dbReference>
<dbReference type="GO" id="GO:0003723">
    <property type="term" value="F:RNA binding"/>
    <property type="evidence" value="ECO:0007669"/>
    <property type="project" value="InterPro"/>
</dbReference>
<evidence type="ECO:0000313" key="4">
    <source>
        <dbReference type="WBParaSite" id="EVEC_0000849601-mRNA-1"/>
    </source>
</evidence>
<feature type="compositionally biased region" description="Basic and acidic residues" evidence="1">
    <location>
        <begin position="38"/>
        <end position="47"/>
    </location>
</feature>
<name>A0A158QB75_ENTVE</name>
<sequence>MANSDSQPLRKLWLCTGRLKSLIKRMRDNQGTRAKKARTVEPSHEKSNSPQETIGEEEEDAGELILAEQTFLEASGKLAKDDYLKVDEDTGEVSEALLEEFGVKTLFGTSGRYAPPPVIQLQPEEIIPLPDNKDPAWVKKGMMDDLMLMLIIFMERGNNFTKIINSSSPELADIVRSLRDAYNIKDSTTKGTNRRQVITLARIAATYPWNCCEVMPFCRNPVVTKARVDDFIRRHNRKVSTDYPIFMYSSPITAMIPTDPLRDKPPKEFLDSVCKYMKSVMLNNWVETTVRRSQMKKWKIINDEGRISIAISTAGRAVELRSGLSMEQIFNLA</sequence>
<gene>
    <name evidence="2" type="ORF">EVEC_LOCUS7980</name>
</gene>
<keyword evidence="3" id="KW-1185">Reference proteome</keyword>
<accession>A0A158QB75</accession>
<dbReference type="Proteomes" id="UP000274131">
    <property type="component" value="Unassembled WGS sequence"/>
</dbReference>
<organism evidence="4">
    <name type="scientific">Enterobius vermicularis</name>
    <name type="common">Human pinworm</name>
    <dbReference type="NCBI Taxonomy" id="51028"/>
    <lineage>
        <taxon>Eukaryota</taxon>
        <taxon>Metazoa</taxon>
        <taxon>Ecdysozoa</taxon>
        <taxon>Nematoda</taxon>
        <taxon>Chromadorea</taxon>
        <taxon>Rhabditida</taxon>
        <taxon>Spirurina</taxon>
        <taxon>Oxyuridomorpha</taxon>
        <taxon>Oxyuroidea</taxon>
        <taxon>Oxyuridae</taxon>
        <taxon>Enterobius</taxon>
    </lineage>
</organism>
<dbReference type="EMBL" id="UXUI01009195">
    <property type="protein sequence ID" value="VDD93229.1"/>
    <property type="molecule type" value="Genomic_DNA"/>
</dbReference>
<dbReference type="AlphaFoldDB" id="A0A158QB75"/>
<evidence type="ECO:0000313" key="2">
    <source>
        <dbReference type="EMBL" id="VDD93229.1"/>
    </source>
</evidence>
<evidence type="ECO:0000313" key="3">
    <source>
        <dbReference type="Proteomes" id="UP000274131"/>
    </source>
</evidence>
<protein>
    <submittedName>
        <fullName evidence="4">Phosphoprotein</fullName>
    </submittedName>
</protein>